<dbReference type="CDD" id="cd00093">
    <property type="entry name" value="HTH_XRE"/>
    <property type="match status" value="1"/>
</dbReference>
<comment type="caution">
    <text evidence="2">The sequence shown here is derived from an EMBL/GenBank/DDBJ whole genome shotgun (WGS) entry which is preliminary data.</text>
</comment>
<dbReference type="Proteomes" id="UP000477750">
    <property type="component" value="Unassembled WGS sequence"/>
</dbReference>
<sequence>MRNVVSQAERGNRGMEISALILRGPFLPQRFSHLRICCGLCDSDSSQRGPTDSGAGMGKTESGIWFNRMMLKTGRLATGKTQRQVAEEALLSKDTYRDYEAGRTSPPAKNIKALAKACGHSEEKAEYMVKAALGREGGQALEAEMRFNALYISLAERFYGFFFKFDALLVPGLLQLQEYHYTVARLAEPGTDEWVDRGWEFKDERQQAVEARTDRPTLQFLIGETALLQLRMISDELYQDQMQHLKRWARKPGVFIRVSRGPVPAHQSGFSLYLPAESHLAGPPIAYTEIADSSWLIDDPTRIAGYDELRKMLWKKAIRIEVYNDDDWRYRLA</sequence>
<feature type="domain" description="HTH cro/C1-type" evidence="1">
    <location>
        <begin position="71"/>
        <end position="125"/>
    </location>
</feature>
<dbReference type="Pfam" id="PF01381">
    <property type="entry name" value="HTH_3"/>
    <property type="match status" value="1"/>
</dbReference>
<dbReference type="SMART" id="SM00530">
    <property type="entry name" value="HTH_XRE"/>
    <property type="match status" value="1"/>
</dbReference>
<accession>A0A6L5G5E5</accession>
<evidence type="ECO:0000313" key="2">
    <source>
        <dbReference type="EMBL" id="MQM24869.1"/>
    </source>
</evidence>
<dbReference type="GO" id="GO:0003677">
    <property type="term" value="F:DNA binding"/>
    <property type="evidence" value="ECO:0007669"/>
    <property type="project" value="InterPro"/>
</dbReference>
<dbReference type="InterPro" id="IPR043917">
    <property type="entry name" value="DUF5753"/>
</dbReference>
<dbReference type="InterPro" id="IPR010982">
    <property type="entry name" value="Lambda_DNA-bd_dom_sf"/>
</dbReference>
<proteinExistence type="predicted"/>
<organism evidence="2 3">
    <name type="scientific">Glycomyces albidus</name>
    <dbReference type="NCBI Taxonomy" id="2656774"/>
    <lineage>
        <taxon>Bacteria</taxon>
        <taxon>Bacillati</taxon>
        <taxon>Actinomycetota</taxon>
        <taxon>Actinomycetes</taxon>
        <taxon>Glycomycetales</taxon>
        <taxon>Glycomycetaceae</taxon>
        <taxon>Glycomyces</taxon>
    </lineage>
</organism>
<dbReference type="SUPFAM" id="SSF47413">
    <property type="entry name" value="lambda repressor-like DNA-binding domains"/>
    <property type="match status" value="1"/>
</dbReference>
<evidence type="ECO:0000259" key="1">
    <source>
        <dbReference type="PROSITE" id="PS50943"/>
    </source>
</evidence>
<gene>
    <name evidence="2" type="ORF">GFD30_04630</name>
</gene>
<evidence type="ECO:0000313" key="3">
    <source>
        <dbReference type="Proteomes" id="UP000477750"/>
    </source>
</evidence>
<protein>
    <submittedName>
        <fullName evidence="2">Helix-turn-helix domain-containing protein</fullName>
    </submittedName>
</protein>
<dbReference type="AlphaFoldDB" id="A0A6L5G5E5"/>
<dbReference type="Pfam" id="PF19054">
    <property type="entry name" value="DUF5753"/>
    <property type="match status" value="1"/>
</dbReference>
<dbReference type="Gene3D" id="1.10.260.40">
    <property type="entry name" value="lambda repressor-like DNA-binding domains"/>
    <property type="match status" value="1"/>
</dbReference>
<dbReference type="PROSITE" id="PS50943">
    <property type="entry name" value="HTH_CROC1"/>
    <property type="match status" value="1"/>
</dbReference>
<reference evidence="2 3" key="1">
    <citation type="submission" date="2019-10" db="EMBL/GenBank/DDBJ databases">
        <title>Glycomyces albidus sp. nov., a novel actinomycete isolated from rhizosphere soil of wheat (Triticum aestivum L.).</title>
        <authorList>
            <person name="Qian L."/>
        </authorList>
    </citation>
    <scope>NUCLEOTIDE SEQUENCE [LARGE SCALE GENOMIC DNA]</scope>
    <source>
        <strain evidence="2 3">NEAU-7082</strain>
    </source>
</reference>
<dbReference type="InterPro" id="IPR001387">
    <property type="entry name" value="Cro/C1-type_HTH"/>
</dbReference>
<name>A0A6L5G5E5_9ACTN</name>
<keyword evidence="3" id="KW-1185">Reference proteome</keyword>
<dbReference type="EMBL" id="WIAO01000003">
    <property type="protein sequence ID" value="MQM24869.1"/>
    <property type="molecule type" value="Genomic_DNA"/>
</dbReference>